<evidence type="ECO:0008006" key="3">
    <source>
        <dbReference type="Google" id="ProtNLM"/>
    </source>
</evidence>
<name>A0A6J4TNY1_9BACT</name>
<keyword evidence="1" id="KW-0812">Transmembrane</keyword>
<evidence type="ECO:0000313" key="2">
    <source>
        <dbReference type="EMBL" id="CAA9528486.1"/>
    </source>
</evidence>
<dbReference type="SUPFAM" id="SSF53098">
    <property type="entry name" value="Ribonuclease H-like"/>
    <property type="match status" value="1"/>
</dbReference>
<sequence>MEVAERIRDAGMEPARSLVEQVAQLRAALARDGVVVADMRRAGSLELQYAGLGQIDAAGQGRIAPIEIERLEGPIRARALAKAPPGNSRLRYFMDGSQRTFPVLRVGLIPIAATVAVAGILYRDPAGRPSIAPGTLLLNHAWLVPRRCPDPQIAALVARLEDQGAAIVDPLEGVEDDDAYCAEAGNYGRMVELAYARAKDVRTDLEKELIERWRDELGPAASGDWLVVDGRLGADAPANAIGLVKSLRTQHLAGAEAEALFGLPQGNRTTAFRYRARRRPGTGADAPSTASTVWYLRLWDPAGQDARHGLVRVEAGTGVQSPAQLDQLSAWLLAERIPRAMADARWATLLYPVHVLEQILKRRVAAYTLGWAGDRG</sequence>
<proteinExistence type="predicted"/>
<evidence type="ECO:0000256" key="1">
    <source>
        <dbReference type="SAM" id="Phobius"/>
    </source>
</evidence>
<keyword evidence="1" id="KW-1133">Transmembrane helix</keyword>
<keyword evidence="1" id="KW-0472">Membrane</keyword>
<dbReference type="EMBL" id="CADCWE010000042">
    <property type="protein sequence ID" value="CAA9528486.1"/>
    <property type="molecule type" value="Genomic_DNA"/>
</dbReference>
<protein>
    <recommendedName>
        <fullName evidence="3">NurA domain-containing protein</fullName>
    </recommendedName>
</protein>
<gene>
    <name evidence="2" type="ORF">AVDCRST_MAG73-667</name>
</gene>
<accession>A0A6J4TNY1</accession>
<feature type="transmembrane region" description="Helical" evidence="1">
    <location>
        <begin position="103"/>
        <end position="122"/>
    </location>
</feature>
<dbReference type="AlphaFoldDB" id="A0A6J4TNY1"/>
<dbReference type="InterPro" id="IPR012337">
    <property type="entry name" value="RNaseH-like_sf"/>
</dbReference>
<organism evidence="2">
    <name type="scientific">uncultured Thermomicrobiales bacterium</name>
    <dbReference type="NCBI Taxonomy" id="1645740"/>
    <lineage>
        <taxon>Bacteria</taxon>
        <taxon>Pseudomonadati</taxon>
        <taxon>Thermomicrobiota</taxon>
        <taxon>Thermomicrobia</taxon>
        <taxon>Thermomicrobiales</taxon>
        <taxon>environmental samples</taxon>
    </lineage>
</organism>
<reference evidence="2" key="1">
    <citation type="submission" date="2020-02" db="EMBL/GenBank/DDBJ databases">
        <authorList>
            <person name="Meier V. D."/>
        </authorList>
    </citation>
    <scope>NUCLEOTIDE SEQUENCE</scope>
    <source>
        <strain evidence="2">AVDCRST_MAG73</strain>
    </source>
</reference>